<evidence type="ECO:0000256" key="4">
    <source>
        <dbReference type="ARBA" id="ARBA00023239"/>
    </source>
</evidence>
<dbReference type="OrthoDB" id="70823at2759"/>
<reference evidence="10 11" key="1">
    <citation type="submission" date="2015-12" db="EMBL/GenBank/DDBJ databases">
        <title>The genome of Folsomia candida.</title>
        <authorList>
            <person name="Faddeeva A."/>
            <person name="Derks M.F."/>
            <person name="Anvar Y."/>
            <person name="Smit S."/>
            <person name="Van Straalen N."/>
            <person name="Roelofs D."/>
        </authorList>
    </citation>
    <scope>NUCLEOTIDE SEQUENCE [LARGE SCALE GENOMIC DNA]</scope>
    <source>
        <strain evidence="10 11">VU population</strain>
        <tissue evidence="10">Whole body</tissue>
    </source>
</reference>
<dbReference type="GO" id="GO:0016052">
    <property type="term" value="P:carbohydrate catabolic process"/>
    <property type="evidence" value="ECO:0007669"/>
    <property type="project" value="TreeGrafter"/>
</dbReference>
<evidence type="ECO:0000256" key="8">
    <source>
        <dbReference type="ARBA" id="ARBA00048791"/>
    </source>
</evidence>
<dbReference type="GO" id="GO:0009264">
    <property type="term" value="P:deoxyribonucleotide catabolic process"/>
    <property type="evidence" value="ECO:0007669"/>
    <property type="project" value="InterPro"/>
</dbReference>
<dbReference type="InterPro" id="IPR011343">
    <property type="entry name" value="DeoC"/>
</dbReference>
<dbReference type="SMART" id="SM01133">
    <property type="entry name" value="DeoC"/>
    <property type="match status" value="1"/>
</dbReference>
<dbReference type="AlphaFoldDB" id="A0A226F6W2"/>
<dbReference type="CDD" id="cd00959">
    <property type="entry name" value="DeoC"/>
    <property type="match status" value="1"/>
</dbReference>
<comment type="similarity">
    <text evidence="2">Belongs to the DeoC/FbaB aldolase family. DeoC type 2 subfamily.</text>
</comment>
<protein>
    <recommendedName>
        <fullName evidence="3">deoxyribose-phosphate aldolase</fullName>
        <ecNumber evidence="3">4.1.2.4</ecNumber>
    </recommendedName>
    <alternativeName>
        <fullName evidence="7">2-deoxy-D-ribose 5-phosphate aldolase</fullName>
    </alternativeName>
    <alternativeName>
        <fullName evidence="6">Phosphodeoxyriboaldolase</fullName>
    </alternativeName>
</protein>
<evidence type="ECO:0000256" key="7">
    <source>
        <dbReference type="ARBA" id="ARBA00032755"/>
    </source>
</evidence>
<dbReference type="EMBL" id="LNIX01000001">
    <property type="protein sequence ID" value="OXA64951.1"/>
    <property type="molecule type" value="Genomic_DNA"/>
</dbReference>
<feature type="active site" description="Schiff-base intermediate with acetaldehyde" evidence="9">
    <location>
        <position position="223"/>
    </location>
</feature>
<dbReference type="Pfam" id="PF01791">
    <property type="entry name" value="DeoC"/>
    <property type="match status" value="1"/>
</dbReference>
<dbReference type="Gene3D" id="3.20.20.70">
    <property type="entry name" value="Aldolase class I"/>
    <property type="match status" value="1"/>
</dbReference>
<name>A0A226F6W2_FOLCA</name>
<evidence type="ECO:0000256" key="2">
    <source>
        <dbReference type="ARBA" id="ARBA00009473"/>
    </source>
</evidence>
<evidence type="ECO:0000256" key="9">
    <source>
        <dbReference type="PIRSR" id="PIRSR001357-50"/>
    </source>
</evidence>
<comment type="caution">
    <text evidence="10">The sequence shown here is derived from an EMBL/GenBank/DDBJ whole genome shotgun (WGS) entry which is preliminary data.</text>
</comment>
<accession>A0A226F6W2</accession>
<dbReference type="OMA" id="RYSGPDY"/>
<dbReference type="FunFam" id="3.20.20.70:FF:000106">
    <property type="entry name" value="Deoxyribose-phosphate aldolase"/>
    <property type="match status" value="1"/>
</dbReference>
<evidence type="ECO:0000256" key="3">
    <source>
        <dbReference type="ARBA" id="ARBA00012515"/>
    </source>
</evidence>
<keyword evidence="5 9" id="KW-0704">Schiff base</keyword>
<dbReference type="InterPro" id="IPR002915">
    <property type="entry name" value="DeoC/FbaB/LacD_aldolase"/>
</dbReference>
<dbReference type="STRING" id="158441.A0A226F6W2"/>
<dbReference type="GO" id="GO:0005737">
    <property type="term" value="C:cytoplasm"/>
    <property type="evidence" value="ECO:0007669"/>
    <property type="project" value="InterPro"/>
</dbReference>
<evidence type="ECO:0000313" key="10">
    <source>
        <dbReference type="EMBL" id="OXA64951.1"/>
    </source>
</evidence>
<evidence type="ECO:0000256" key="1">
    <source>
        <dbReference type="ARBA" id="ARBA00004816"/>
    </source>
</evidence>
<sequence>MVGTTLNPCVAFDSSLLTKAWDEEEVKTVSQEVVARGLGGVKNAKDRTGLLLKAVSCIDLTTLAGDDTEKRVSELCAKAVKPVSQDVLTKLGTDSTSLTCGAVCVYPARVGDAVKALSKLGVPLPVASVATGFPSGQTFLSVKILEIKEAVAAGATEIDIVISRPLALAEDWVALYEEIKQFRTAVGSGAHMKTILAVGELTSFTMVYKASMVAMMAGSDFIKTSTGKEAVNATIPVGYVMSMAIKDFFAKTGNQVGLKPAGGLKSAQDALDWLVLVKEVLGEGWLNEKLFRIGASSLLGDVERELYKQAFGKYP</sequence>
<feature type="active site" description="Proton donor/acceptor" evidence="9">
    <location>
        <position position="259"/>
    </location>
</feature>
<evidence type="ECO:0000313" key="11">
    <source>
        <dbReference type="Proteomes" id="UP000198287"/>
    </source>
</evidence>
<dbReference type="SUPFAM" id="SSF51569">
    <property type="entry name" value="Aldolase"/>
    <property type="match status" value="1"/>
</dbReference>
<dbReference type="PIRSF" id="PIRSF001357">
    <property type="entry name" value="DeoC"/>
    <property type="match status" value="1"/>
</dbReference>
<comment type="catalytic activity">
    <reaction evidence="8">
        <text>2-deoxy-D-ribose 5-phosphate = D-glyceraldehyde 3-phosphate + acetaldehyde</text>
        <dbReference type="Rhea" id="RHEA:12821"/>
        <dbReference type="ChEBI" id="CHEBI:15343"/>
        <dbReference type="ChEBI" id="CHEBI:59776"/>
        <dbReference type="ChEBI" id="CHEBI:62877"/>
        <dbReference type="EC" id="4.1.2.4"/>
    </reaction>
</comment>
<keyword evidence="4" id="KW-0456">Lyase</keyword>
<dbReference type="NCBIfam" id="TIGR00126">
    <property type="entry name" value="deoC"/>
    <property type="match status" value="1"/>
</dbReference>
<dbReference type="InterPro" id="IPR013785">
    <property type="entry name" value="Aldolase_TIM"/>
</dbReference>
<evidence type="ECO:0000256" key="5">
    <source>
        <dbReference type="ARBA" id="ARBA00023270"/>
    </source>
</evidence>
<dbReference type="UniPathway" id="UPA00002">
    <property type="reaction ID" value="UER00468"/>
</dbReference>
<organism evidence="10 11">
    <name type="scientific">Folsomia candida</name>
    <name type="common">Springtail</name>
    <dbReference type="NCBI Taxonomy" id="158441"/>
    <lineage>
        <taxon>Eukaryota</taxon>
        <taxon>Metazoa</taxon>
        <taxon>Ecdysozoa</taxon>
        <taxon>Arthropoda</taxon>
        <taxon>Hexapoda</taxon>
        <taxon>Collembola</taxon>
        <taxon>Entomobryomorpha</taxon>
        <taxon>Isotomoidea</taxon>
        <taxon>Isotomidae</taxon>
        <taxon>Proisotominae</taxon>
        <taxon>Folsomia</taxon>
    </lineage>
</organism>
<dbReference type="GO" id="GO:0004139">
    <property type="term" value="F:deoxyribose-phosphate aldolase activity"/>
    <property type="evidence" value="ECO:0007669"/>
    <property type="project" value="UniProtKB-EC"/>
</dbReference>
<dbReference type="PANTHER" id="PTHR10889:SF3">
    <property type="entry name" value="DEOXYRIBOSE-PHOSPHATE ALDOLASE"/>
    <property type="match status" value="1"/>
</dbReference>
<dbReference type="EC" id="4.1.2.4" evidence="3"/>
<dbReference type="PANTHER" id="PTHR10889">
    <property type="entry name" value="DEOXYRIBOSE-PHOSPHATE ALDOLASE"/>
    <property type="match status" value="1"/>
</dbReference>
<dbReference type="GO" id="GO:0046386">
    <property type="term" value="P:deoxyribose phosphate catabolic process"/>
    <property type="evidence" value="ECO:0007669"/>
    <property type="project" value="UniProtKB-UniPathway"/>
</dbReference>
<keyword evidence="11" id="KW-1185">Reference proteome</keyword>
<gene>
    <name evidence="10" type="ORF">Fcan01_01582</name>
</gene>
<proteinExistence type="inferred from homology"/>
<dbReference type="Proteomes" id="UP000198287">
    <property type="component" value="Unassembled WGS sequence"/>
</dbReference>
<comment type="pathway">
    <text evidence="1">Carbohydrate degradation; 2-deoxy-D-ribose 1-phosphate degradation; D-glyceraldehyde 3-phosphate and acetaldehyde from 2-deoxy-alpha-D-ribose 1-phosphate: step 2/2.</text>
</comment>
<evidence type="ECO:0000256" key="6">
    <source>
        <dbReference type="ARBA" id="ARBA00031814"/>
    </source>
</evidence>